<feature type="compositionally biased region" description="Basic and acidic residues" evidence="1">
    <location>
        <begin position="158"/>
        <end position="169"/>
    </location>
</feature>
<feature type="compositionally biased region" description="Basic and acidic residues" evidence="1">
    <location>
        <begin position="29"/>
        <end position="52"/>
    </location>
</feature>
<feature type="region of interest" description="Disordered" evidence="1">
    <location>
        <begin position="99"/>
        <end position="121"/>
    </location>
</feature>
<evidence type="ECO:0000313" key="2">
    <source>
        <dbReference type="EMBL" id="VDK28454.1"/>
    </source>
</evidence>
<evidence type="ECO:0000313" key="3">
    <source>
        <dbReference type="Proteomes" id="UP000271098"/>
    </source>
</evidence>
<feature type="compositionally biased region" description="Low complexity" evidence="1">
    <location>
        <begin position="229"/>
        <end position="248"/>
    </location>
</feature>
<reference evidence="2 3" key="2">
    <citation type="submission" date="2018-11" db="EMBL/GenBank/DDBJ databases">
        <authorList>
            <consortium name="Pathogen Informatics"/>
        </authorList>
    </citation>
    <scope>NUCLEOTIDE SEQUENCE [LARGE SCALE GENOMIC DNA]</scope>
</reference>
<gene>
    <name evidence="2" type="ORF">GPUH_LOCUS648</name>
</gene>
<accession>A0A183CW07</accession>
<dbReference type="AlphaFoldDB" id="A0A183CW07"/>
<proteinExistence type="predicted"/>
<evidence type="ECO:0000256" key="1">
    <source>
        <dbReference type="SAM" id="MobiDB-lite"/>
    </source>
</evidence>
<feature type="region of interest" description="Disordered" evidence="1">
    <location>
        <begin position="1"/>
        <end position="52"/>
    </location>
</feature>
<sequence>MKKYKQAISQQQVPPEHLQILKPQGFRSKSLEKERTEQKAMEPAVRHAQDSTQKEIVTKEILSLNTYNEAMEKYQLAVSKQYEPTQVSSKDFTFRSKALKRASTDDEVSVTQESIQEEDAPAKERLSLNTYNVALESYKNAIAAEEEANKPRTIARHTESSHLHHHSWESVDASKSAHHGKYATANEQQQTEKAFQQQQYEQEQKHRSVSEGRQPAAVVIPPIFSQNVSDSSPASTTTTTTTYKTGTS</sequence>
<keyword evidence="3" id="KW-1185">Reference proteome</keyword>
<organism evidence="4">
    <name type="scientific">Gongylonema pulchrum</name>
    <dbReference type="NCBI Taxonomy" id="637853"/>
    <lineage>
        <taxon>Eukaryota</taxon>
        <taxon>Metazoa</taxon>
        <taxon>Ecdysozoa</taxon>
        <taxon>Nematoda</taxon>
        <taxon>Chromadorea</taxon>
        <taxon>Rhabditida</taxon>
        <taxon>Spirurina</taxon>
        <taxon>Spiruromorpha</taxon>
        <taxon>Spiruroidea</taxon>
        <taxon>Gongylonematidae</taxon>
        <taxon>Gongylonema</taxon>
    </lineage>
</organism>
<protein>
    <submittedName>
        <fullName evidence="4">Nebulin-related anchoring protein</fullName>
    </submittedName>
</protein>
<feature type="region of interest" description="Disordered" evidence="1">
    <location>
        <begin position="158"/>
        <end position="248"/>
    </location>
</feature>
<evidence type="ECO:0000313" key="4">
    <source>
        <dbReference type="WBParaSite" id="GPUH_0000064801-mRNA-1"/>
    </source>
</evidence>
<name>A0A183CW07_9BILA</name>
<dbReference type="EMBL" id="UYRT01000621">
    <property type="protein sequence ID" value="VDK28454.1"/>
    <property type="molecule type" value="Genomic_DNA"/>
</dbReference>
<reference evidence="4" key="1">
    <citation type="submission" date="2016-06" db="UniProtKB">
        <authorList>
            <consortium name="WormBaseParasite"/>
        </authorList>
    </citation>
    <scope>IDENTIFICATION</scope>
</reference>
<dbReference type="WBParaSite" id="GPUH_0000064801-mRNA-1">
    <property type="protein sequence ID" value="GPUH_0000064801-mRNA-1"/>
    <property type="gene ID" value="GPUH_0000064801"/>
</dbReference>
<dbReference type="Proteomes" id="UP000271098">
    <property type="component" value="Unassembled WGS sequence"/>
</dbReference>
<feature type="compositionally biased region" description="Low complexity" evidence="1">
    <location>
        <begin position="187"/>
        <end position="201"/>
    </location>
</feature>